<feature type="compositionally biased region" description="Basic and acidic residues" evidence="1">
    <location>
        <begin position="489"/>
        <end position="503"/>
    </location>
</feature>
<feature type="transmembrane region" description="Helical" evidence="2">
    <location>
        <begin position="108"/>
        <end position="129"/>
    </location>
</feature>
<dbReference type="Proteomes" id="UP000233425">
    <property type="component" value="Unassembled WGS sequence"/>
</dbReference>
<evidence type="ECO:0000256" key="1">
    <source>
        <dbReference type="SAM" id="MobiDB-lite"/>
    </source>
</evidence>
<dbReference type="EMBL" id="NNSR01000026">
    <property type="protein sequence ID" value="PKD32503.1"/>
    <property type="molecule type" value="Genomic_DNA"/>
</dbReference>
<gene>
    <name evidence="3" type="ORF">RBATCC27255_00454</name>
</gene>
<feature type="region of interest" description="Disordered" evidence="1">
    <location>
        <begin position="479"/>
        <end position="503"/>
    </location>
</feature>
<feature type="transmembrane region" description="Helical" evidence="2">
    <location>
        <begin position="296"/>
        <end position="319"/>
    </location>
</feature>
<feature type="transmembrane region" description="Helical" evidence="2">
    <location>
        <begin position="264"/>
        <end position="284"/>
    </location>
</feature>
<name>A0A2N0UZT5_9FIRM</name>
<keyword evidence="2" id="KW-0812">Transmembrane</keyword>
<reference evidence="3" key="1">
    <citation type="journal article" date="2018" name="Environ. Microbiol.">
        <title>Sporulation capability and amylosome conservation among diverse human colonic and rumen isolates of the keystone starch-degrader Ruminococcus bromii.</title>
        <authorList>
            <person name="Mukhopadhya I."/>
            <person name="Morais S."/>
            <person name="Laverde-Gomez J."/>
            <person name="Sheridan P.O."/>
            <person name="Walker A.W."/>
            <person name="Kelly W."/>
            <person name="Klieve A.V."/>
            <person name="Ouwerkerk D."/>
            <person name="Duncan S.H."/>
            <person name="Louis P."/>
            <person name="Koropatkin N."/>
            <person name="Cockburn D."/>
            <person name="Kibler R."/>
            <person name="Cooper P.J."/>
            <person name="Sandoval C."/>
            <person name="Crost E."/>
            <person name="Juge N."/>
            <person name="Bayer E.A."/>
            <person name="Flint H.J."/>
        </authorList>
    </citation>
    <scope>NUCLEOTIDE SEQUENCE [LARGE SCALE GENOMIC DNA]</scope>
    <source>
        <strain evidence="3">ATCC 27255</strain>
    </source>
</reference>
<dbReference type="Pfam" id="PF06541">
    <property type="entry name" value="ABC_trans_CmpB"/>
    <property type="match status" value="2"/>
</dbReference>
<organism evidence="3 4">
    <name type="scientific">Ruminococcus bromii</name>
    <dbReference type="NCBI Taxonomy" id="40518"/>
    <lineage>
        <taxon>Bacteria</taxon>
        <taxon>Bacillati</taxon>
        <taxon>Bacillota</taxon>
        <taxon>Clostridia</taxon>
        <taxon>Eubacteriales</taxon>
        <taxon>Oscillospiraceae</taxon>
        <taxon>Ruminococcus</taxon>
    </lineage>
</organism>
<keyword evidence="4" id="KW-1185">Reference proteome</keyword>
<protein>
    <submittedName>
        <fullName evidence="3">Putative membrane protein</fullName>
    </submittedName>
</protein>
<keyword evidence="2" id="KW-0472">Membrane</keyword>
<feature type="transmembrane region" description="Helical" evidence="2">
    <location>
        <begin position="402"/>
        <end position="422"/>
    </location>
</feature>
<keyword evidence="2" id="KW-1133">Transmembrane helix</keyword>
<comment type="caution">
    <text evidence="3">The sequence shown here is derived from an EMBL/GenBank/DDBJ whole genome shotgun (WGS) entry which is preliminary data.</text>
</comment>
<feature type="transmembrane region" description="Helical" evidence="2">
    <location>
        <begin position="370"/>
        <end position="390"/>
    </location>
</feature>
<feature type="transmembrane region" description="Helical" evidence="2">
    <location>
        <begin position="326"/>
        <end position="346"/>
    </location>
</feature>
<proteinExistence type="predicted"/>
<feature type="transmembrane region" description="Helical" evidence="2">
    <location>
        <begin position="7"/>
        <end position="27"/>
    </location>
</feature>
<dbReference type="RefSeq" id="WP_101028558.1">
    <property type="nucleotide sequence ID" value="NZ_CABMMZ010000026.1"/>
</dbReference>
<evidence type="ECO:0000256" key="2">
    <source>
        <dbReference type="SAM" id="Phobius"/>
    </source>
</evidence>
<dbReference type="AlphaFoldDB" id="A0A2N0UZT5"/>
<evidence type="ECO:0000313" key="3">
    <source>
        <dbReference type="EMBL" id="PKD32503.1"/>
    </source>
</evidence>
<feature type="transmembrane region" description="Helical" evidence="2">
    <location>
        <begin position="64"/>
        <end position="87"/>
    </location>
</feature>
<dbReference type="InterPro" id="IPR010540">
    <property type="entry name" value="CmpB_TMEM229"/>
</dbReference>
<sequence length="503" mass="57358">MQFLLDLLWYFVIFSFFGWVASSFRSLLLEKKFSNNGFLTSPFCPMYGFSAVICYTALKPFENSKLILFIGSTLILSALMVVVGVLVEKTLKFKPWDFSSSKFSIGNYITFPYALFLGLLGMLLVGLIIPVLRTAVEAIPFWVSLILVLCFCGIIVIDYVFSMITTIRLLRRIAKLKNSSELMDKGATEVEIQELEENYNRLFTENILRKRLAHAYPDLTHMAYVKQINAKIEEIKQDNMKEYTQTFESKEDKPFAYGFCFTKLFYLFVIGSFIGTILETIWAFCVDGHFEMRVGMVYGPFIPVYGGGACFLTAALYKLYKLNDTLVFVISAFVGAGFEYFCSWLQEQMFGTVSWDYSDTPFNLDGRTNLMYALIWGFLGLVWVRYLYPWTAKLIEKIPKRAGAIITTFLIVFMAFNGFMSVTATARWTQRTEGVPASNSFEEYLDEKFDNEKMEFLFPGMKKAAEAGVTTEGVISNERPYLNATGPDKGTKIEQGKDVSEID</sequence>
<evidence type="ECO:0000313" key="4">
    <source>
        <dbReference type="Proteomes" id="UP000233425"/>
    </source>
</evidence>
<feature type="transmembrane region" description="Helical" evidence="2">
    <location>
        <begin position="141"/>
        <end position="170"/>
    </location>
</feature>
<accession>A0A2N0UZT5</accession>